<evidence type="ECO:0000256" key="1">
    <source>
        <dbReference type="SAM" id="Phobius"/>
    </source>
</evidence>
<reference evidence="2 3" key="1">
    <citation type="submission" date="2019-07" db="EMBL/GenBank/DDBJ databases">
        <authorList>
            <person name="Huq M.A."/>
        </authorList>
    </citation>
    <scope>NUCLEOTIDE SEQUENCE [LARGE SCALE GENOMIC DNA]</scope>
    <source>
        <strain evidence="2 3">MAH-19</strain>
    </source>
</reference>
<keyword evidence="3" id="KW-1185">Reference proteome</keyword>
<evidence type="ECO:0008006" key="4">
    <source>
        <dbReference type="Google" id="ProtNLM"/>
    </source>
</evidence>
<gene>
    <name evidence="2" type="ORF">FO440_21810</name>
</gene>
<sequence length="162" mass="18752">MESYLNSLCQLNLPFHGLIQTILVMLFATFLIVVTYVTSREKHRQRIQHIIFPGQVLAALNLAGPPFAIFRISDLKICYINRSFAELWGEHITNEMYAQSLWTTTDGELLRALTDVAQDGLRKVIIYRMSTGYDQRVFQAEIDTFEQKPQFVVLIMHDISRL</sequence>
<dbReference type="Proteomes" id="UP000318733">
    <property type="component" value="Unassembled WGS sequence"/>
</dbReference>
<dbReference type="RefSeq" id="WP_144250439.1">
    <property type="nucleotide sequence ID" value="NZ_VLPK01000006.1"/>
</dbReference>
<organism evidence="2 3">
    <name type="scientific">Mucilaginibacter corticis</name>
    <dbReference type="NCBI Taxonomy" id="2597670"/>
    <lineage>
        <taxon>Bacteria</taxon>
        <taxon>Pseudomonadati</taxon>
        <taxon>Bacteroidota</taxon>
        <taxon>Sphingobacteriia</taxon>
        <taxon>Sphingobacteriales</taxon>
        <taxon>Sphingobacteriaceae</taxon>
        <taxon>Mucilaginibacter</taxon>
    </lineage>
</organism>
<keyword evidence="1" id="KW-0472">Membrane</keyword>
<dbReference type="AlphaFoldDB" id="A0A556M993"/>
<name>A0A556M993_9SPHI</name>
<dbReference type="EMBL" id="VLPK01000006">
    <property type="protein sequence ID" value="TSJ36472.1"/>
    <property type="molecule type" value="Genomic_DNA"/>
</dbReference>
<evidence type="ECO:0000313" key="2">
    <source>
        <dbReference type="EMBL" id="TSJ36472.1"/>
    </source>
</evidence>
<feature type="transmembrane region" description="Helical" evidence="1">
    <location>
        <begin position="50"/>
        <end position="70"/>
    </location>
</feature>
<accession>A0A556M993</accession>
<comment type="caution">
    <text evidence="2">The sequence shown here is derived from an EMBL/GenBank/DDBJ whole genome shotgun (WGS) entry which is preliminary data.</text>
</comment>
<keyword evidence="1" id="KW-0812">Transmembrane</keyword>
<evidence type="ECO:0000313" key="3">
    <source>
        <dbReference type="Proteomes" id="UP000318733"/>
    </source>
</evidence>
<protein>
    <recommendedName>
        <fullName evidence="4">PAS domain-containing protein</fullName>
    </recommendedName>
</protein>
<feature type="transmembrane region" description="Helical" evidence="1">
    <location>
        <begin position="15"/>
        <end position="38"/>
    </location>
</feature>
<keyword evidence="1" id="KW-1133">Transmembrane helix</keyword>
<proteinExistence type="predicted"/>